<protein>
    <submittedName>
        <fullName evidence="1">DNA alkylation repair protein</fullName>
    </submittedName>
</protein>
<accession>A0A1G2NAS7</accession>
<dbReference type="CDD" id="cd06561">
    <property type="entry name" value="AlkD_like"/>
    <property type="match status" value="1"/>
</dbReference>
<comment type="caution">
    <text evidence="1">The sequence shown here is derived from an EMBL/GenBank/DDBJ whole genome shotgun (WGS) entry which is preliminary data.</text>
</comment>
<evidence type="ECO:0000313" key="2">
    <source>
        <dbReference type="Proteomes" id="UP000176221"/>
    </source>
</evidence>
<dbReference type="AlphaFoldDB" id="A0A1G2NAS7"/>
<dbReference type="PANTHER" id="PTHR34070:SF1">
    <property type="entry name" value="DNA ALKYLATION REPAIR PROTEIN"/>
    <property type="match status" value="1"/>
</dbReference>
<dbReference type="STRING" id="1802319.A2928_03075"/>
<dbReference type="SUPFAM" id="SSF48371">
    <property type="entry name" value="ARM repeat"/>
    <property type="match status" value="1"/>
</dbReference>
<proteinExistence type="predicted"/>
<dbReference type="EMBL" id="MHRX01000035">
    <property type="protein sequence ID" value="OHA33170.1"/>
    <property type="molecule type" value="Genomic_DNA"/>
</dbReference>
<dbReference type="Pfam" id="PF08713">
    <property type="entry name" value="DNA_alkylation"/>
    <property type="match status" value="1"/>
</dbReference>
<gene>
    <name evidence="1" type="ORF">A2928_03075</name>
</gene>
<dbReference type="PANTHER" id="PTHR34070">
    <property type="entry name" value="ARMADILLO-TYPE FOLD"/>
    <property type="match status" value="1"/>
</dbReference>
<sequence length="233" mass="27439">MTQLDAILRELESRKNPVKAKFHSGYFKTGKGEYGAGDTFLGITVPEQRRIARAYIDLAITDVKKMLESKVHEHRFTALEILVAKYKKSTDKEKKKIVNFYLKNRKYINNWDLVDTSARFILGDFLLDKDKSVLYKLAKSKRVWDRRIAIISTHRFIYEEKFENTLRIAKILIDDTHDLIHKAVGWMLREVGNKSLETEEKFLKKCAKNMPRTMLRYAIEKFPPGKRNFYLSQ</sequence>
<dbReference type="InterPro" id="IPR016024">
    <property type="entry name" value="ARM-type_fold"/>
</dbReference>
<name>A0A1G2NAS7_9BACT</name>
<dbReference type="Proteomes" id="UP000176221">
    <property type="component" value="Unassembled WGS sequence"/>
</dbReference>
<organism evidence="1 2">
    <name type="scientific">Candidatus Taylorbacteria bacterium RIFCSPLOWO2_01_FULL_45_15b</name>
    <dbReference type="NCBI Taxonomy" id="1802319"/>
    <lineage>
        <taxon>Bacteria</taxon>
        <taxon>Candidatus Tayloriibacteriota</taxon>
    </lineage>
</organism>
<evidence type="ECO:0000313" key="1">
    <source>
        <dbReference type="EMBL" id="OHA33170.1"/>
    </source>
</evidence>
<reference evidence="1 2" key="1">
    <citation type="journal article" date="2016" name="Nat. Commun.">
        <title>Thousands of microbial genomes shed light on interconnected biogeochemical processes in an aquifer system.</title>
        <authorList>
            <person name="Anantharaman K."/>
            <person name="Brown C.T."/>
            <person name="Hug L.A."/>
            <person name="Sharon I."/>
            <person name="Castelle C.J."/>
            <person name="Probst A.J."/>
            <person name="Thomas B.C."/>
            <person name="Singh A."/>
            <person name="Wilkins M.J."/>
            <person name="Karaoz U."/>
            <person name="Brodie E.L."/>
            <person name="Williams K.H."/>
            <person name="Hubbard S.S."/>
            <person name="Banfield J.F."/>
        </authorList>
    </citation>
    <scope>NUCLEOTIDE SEQUENCE [LARGE SCALE GENOMIC DNA]</scope>
</reference>
<dbReference type="Gene3D" id="1.25.10.90">
    <property type="match status" value="1"/>
</dbReference>
<dbReference type="InterPro" id="IPR014825">
    <property type="entry name" value="DNA_alkylation"/>
</dbReference>